<dbReference type="InterPro" id="IPR001647">
    <property type="entry name" value="HTH_TetR"/>
</dbReference>
<dbReference type="InterPro" id="IPR023772">
    <property type="entry name" value="DNA-bd_HTH_TetR-type_CS"/>
</dbReference>
<evidence type="ECO:0000256" key="2">
    <source>
        <dbReference type="PROSITE-ProRule" id="PRU00335"/>
    </source>
</evidence>
<dbReference type="PROSITE" id="PS50977">
    <property type="entry name" value="HTH_TETR_2"/>
    <property type="match status" value="1"/>
</dbReference>
<dbReference type="InterPro" id="IPR009057">
    <property type="entry name" value="Homeodomain-like_sf"/>
</dbReference>
<dbReference type="EMBL" id="BSUK01000001">
    <property type="protein sequence ID" value="GMA23441.1"/>
    <property type="molecule type" value="Genomic_DNA"/>
</dbReference>
<dbReference type="PANTHER" id="PTHR30055">
    <property type="entry name" value="HTH-TYPE TRANSCRIPTIONAL REGULATOR RUTR"/>
    <property type="match status" value="1"/>
</dbReference>
<dbReference type="PRINTS" id="PR00455">
    <property type="entry name" value="HTHTETR"/>
</dbReference>
<dbReference type="Proteomes" id="UP001157091">
    <property type="component" value="Unassembled WGS sequence"/>
</dbReference>
<proteinExistence type="predicted"/>
<evidence type="ECO:0000259" key="3">
    <source>
        <dbReference type="PROSITE" id="PS50977"/>
    </source>
</evidence>
<dbReference type="PANTHER" id="PTHR30055:SF226">
    <property type="entry name" value="HTH-TYPE TRANSCRIPTIONAL REGULATOR PKSA"/>
    <property type="match status" value="1"/>
</dbReference>
<keyword evidence="5" id="KW-1185">Reference proteome</keyword>
<feature type="DNA-binding region" description="H-T-H motif" evidence="2">
    <location>
        <begin position="29"/>
        <end position="48"/>
    </location>
</feature>
<gene>
    <name evidence="4" type="ORF">GCM10025864_12000</name>
</gene>
<evidence type="ECO:0000313" key="4">
    <source>
        <dbReference type="EMBL" id="GMA23441.1"/>
    </source>
</evidence>
<evidence type="ECO:0000313" key="5">
    <source>
        <dbReference type="Proteomes" id="UP001157091"/>
    </source>
</evidence>
<protein>
    <submittedName>
        <fullName evidence="4">TetR family transcriptional regulator</fullName>
    </submittedName>
</protein>
<name>A0ABQ6HY52_9MICO</name>
<feature type="domain" description="HTH tetR-type" evidence="3">
    <location>
        <begin position="6"/>
        <end position="66"/>
    </location>
</feature>
<dbReference type="Gene3D" id="1.10.357.10">
    <property type="entry name" value="Tetracycline Repressor, domain 2"/>
    <property type="match status" value="1"/>
</dbReference>
<reference evidence="5" key="1">
    <citation type="journal article" date="2019" name="Int. J. Syst. Evol. Microbiol.">
        <title>The Global Catalogue of Microorganisms (GCM) 10K type strain sequencing project: providing services to taxonomists for standard genome sequencing and annotation.</title>
        <authorList>
            <consortium name="The Broad Institute Genomics Platform"/>
            <consortium name="The Broad Institute Genome Sequencing Center for Infectious Disease"/>
            <person name="Wu L."/>
            <person name="Ma J."/>
        </authorList>
    </citation>
    <scope>NUCLEOTIDE SEQUENCE [LARGE SCALE GENOMIC DNA]</scope>
    <source>
        <strain evidence="5">NBRC 106348</strain>
    </source>
</reference>
<accession>A0ABQ6HY52</accession>
<sequence length="193" mass="21081">MPRDGSGTRREILDTAMRLFVDQGYDKTSLREIAESVGVTKAALYYHFRTKDDIVRAALQDYYGTVGDVVDWLGTVPPGEARDVELVERLRTLFDGPLGLAMRFSQTNPTVMNRDEFHGASGRELRRLVQILAGPDAAAEAFLRATLAFGALVLGTIGDDDAPFPMGAVEDRGDASRTIALELLAGVRRPTLP</sequence>
<dbReference type="Pfam" id="PF00440">
    <property type="entry name" value="TetR_N"/>
    <property type="match status" value="1"/>
</dbReference>
<evidence type="ECO:0000256" key="1">
    <source>
        <dbReference type="ARBA" id="ARBA00023125"/>
    </source>
</evidence>
<dbReference type="SUPFAM" id="SSF46689">
    <property type="entry name" value="Homeodomain-like"/>
    <property type="match status" value="1"/>
</dbReference>
<comment type="caution">
    <text evidence="4">The sequence shown here is derived from an EMBL/GenBank/DDBJ whole genome shotgun (WGS) entry which is preliminary data.</text>
</comment>
<dbReference type="PROSITE" id="PS01081">
    <property type="entry name" value="HTH_TETR_1"/>
    <property type="match status" value="1"/>
</dbReference>
<dbReference type="InterPro" id="IPR050109">
    <property type="entry name" value="HTH-type_TetR-like_transc_reg"/>
</dbReference>
<dbReference type="RefSeq" id="WP_284292458.1">
    <property type="nucleotide sequence ID" value="NZ_BSUK01000001.1"/>
</dbReference>
<keyword evidence="1 2" id="KW-0238">DNA-binding</keyword>
<organism evidence="4 5">
    <name type="scientific">Luteimicrobium album</name>
    <dbReference type="NCBI Taxonomy" id="1054550"/>
    <lineage>
        <taxon>Bacteria</taxon>
        <taxon>Bacillati</taxon>
        <taxon>Actinomycetota</taxon>
        <taxon>Actinomycetes</taxon>
        <taxon>Micrococcales</taxon>
        <taxon>Luteimicrobium</taxon>
    </lineage>
</organism>